<dbReference type="InterPro" id="IPR035892">
    <property type="entry name" value="C2_domain_sf"/>
</dbReference>
<dbReference type="PROSITE" id="PS50004">
    <property type="entry name" value="C2"/>
    <property type="match status" value="1"/>
</dbReference>
<evidence type="ECO:0000313" key="2">
    <source>
        <dbReference type="Ensembl" id="ENSHCOP00000016099.1"/>
    </source>
</evidence>
<sequence>MRRKYFTHKLHTRYNILGGGGALSHLPQIQIDKSNTEIIKHCFERLSPKGVAVQVPVTRKRLGVQEDYLLSKMPPDGKEVPFVLPTLKASYVQPGASSSPNLQYGMPGAFIDAHMHLTLRSRRLSDSFSLLGDDLGKLCVRLSYKEEMEQVWITLVQCSQLNLPVNKAQKPKIRIKGVITLPKPVKFQTSIKEYCRDTSFTETFVFALSLQSLRGSALLLKLQTQGAKKRTVAKCVLSLRPLGPQEIEQWLPLRSPCKFSVRCELHLATCFQPVCRRLQVRVLAAQNLPTSASPLPPAYAVTVEMLGSAEPATKKKTRALKATKGQCQWNDTFHLELDPLELAACELSIKLFSCSSVKRKHCVGQVCFLSLGLNGPTQEAAEQWKDTVDHPEKVVAAWHTVT</sequence>
<proteinExistence type="predicted"/>
<dbReference type="Gene3D" id="2.60.40.150">
    <property type="entry name" value="C2 domain"/>
    <property type="match status" value="2"/>
</dbReference>
<dbReference type="SMART" id="SM00239">
    <property type="entry name" value="C2"/>
    <property type="match status" value="2"/>
</dbReference>
<dbReference type="PANTHER" id="PTHR46887:SF1">
    <property type="entry name" value="TANDEM C2 DOMAINS NUCLEAR PROTEIN"/>
    <property type="match status" value="1"/>
</dbReference>
<dbReference type="InterPro" id="IPR000008">
    <property type="entry name" value="C2_dom"/>
</dbReference>
<evidence type="ECO:0000313" key="3">
    <source>
        <dbReference type="Proteomes" id="UP000264820"/>
    </source>
</evidence>
<dbReference type="InterPro" id="IPR030542">
    <property type="entry name" value="Tac2-N"/>
</dbReference>
<protein>
    <submittedName>
        <fullName evidence="2">Tandem C2 domains, nuclear</fullName>
    </submittedName>
</protein>
<dbReference type="Ensembl" id="ENSHCOT00000024193.1">
    <property type="protein sequence ID" value="ENSHCOP00000016099.1"/>
    <property type="gene ID" value="ENSHCOG00000019824.1"/>
</dbReference>
<dbReference type="OMA" id="MAMECIN"/>
<dbReference type="PANTHER" id="PTHR46887">
    <property type="entry name" value="TANDEM C2 DOMAINS NUCLEAR PROTEIN"/>
    <property type="match status" value="1"/>
</dbReference>
<evidence type="ECO:0000259" key="1">
    <source>
        <dbReference type="PROSITE" id="PS50004"/>
    </source>
</evidence>
<reference evidence="2" key="1">
    <citation type="submission" date="2025-08" db="UniProtKB">
        <authorList>
            <consortium name="Ensembl"/>
        </authorList>
    </citation>
    <scope>IDENTIFICATION</scope>
</reference>
<dbReference type="AlphaFoldDB" id="A0A3Q2YDJ6"/>
<organism evidence="2 3">
    <name type="scientific">Hippocampus comes</name>
    <name type="common">Tiger tail seahorse</name>
    <dbReference type="NCBI Taxonomy" id="109280"/>
    <lineage>
        <taxon>Eukaryota</taxon>
        <taxon>Metazoa</taxon>
        <taxon>Chordata</taxon>
        <taxon>Craniata</taxon>
        <taxon>Vertebrata</taxon>
        <taxon>Euteleostomi</taxon>
        <taxon>Actinopterygii</taxon>
        <taxon>Neopterygii</taxon>
        <taxon>Teleostei</taxon>
        <taxon>Neoteleostei</taxon>
        <taxon>Acanthomorphata</taxon>
        <taxon>Syngnathiaria</taxon>
        <taxon>Syngnathiformes</taxon>
        <taxon>Syngnathoidei</taxon>
        <taxon>Syngnathidae</taxon>
        <taxon>Hippocampus</taxon>
    </lineage>
</organism>
<dbReference type="STRING" id="109280.ENSHCOP00000016099"/>
<feature type="domain" description="C2" evidence="1">
    <location>
        <begin position="261"/>
        <end position="385"/>
    </location>
</feature>
<dbReference type="GO" id="GO:0005634">
    <property type="term" value="C:nucleus"/>
    <property type="evidence" value="ECO:0007669"/>
    <property type="project" value="InterPro"/>
</dbReference>
<keyword evidence="3" id="KW-1185">Reference proteome</keyword>
<reference evidence="2" key="2">
    <citation type="submission" date="2025-09" db="UniProtKB">
        <authorList>
            <consortium name="Ensembl"/>
        </authorList>
    </citation>
    <scope>IDENTIFICATION</scope>
</reference>
<dbReference type="SUPFAM" id="SSF49562">
    <property type="entry name" value="C2 domain (Calcium/lipid-binding domain, CaLB)"/>
    <property type="match status" value="2"/>
</dbReference>
<dbReference type="Pfam" id="PF00168">
    <property type="entry name" value="C2"/>
    <property type="match status" value="2"/>
</dbReference>
<name>A0A3Q2YDJ6_HIPCM</name>
<dbReference type="GeneTree" id="ENSGT00390000009196"/>
<accession>A0A3Q2YDJ6</accession>
<dbReference type="Proteomes" id="UP000264820">
    <property type="component" value="Unplaced"/>
</dbReference>